<feature type="transmembrane region" description="Helical" evidence="2">
    <location>
        <begin position="284"/>
        <end position="301"/>
    </location>
</feature>
<feature type="transmembrane region" description="Helical" evidence="2">
    <location>
        <begin position="347"/>
        <end position="369"/>
    </location>
</feature>
<feature type="transmembrane region" description="Helical" evidence="2">
    <location>
        <begin position="253"/>
        <end position="272"/>
    </location>
</feature>
<keyword evidence="2" id="KW-0472">Membrane</keyword>
<feature type="transmembrane region" description="Helical" evidence="2">
    <location>
        <begin position="384"/>
        <end position="408"/>
    </location>
</feature>
<feature type="transmembrane region" description="Helical" evidence="2">
    <location>
        <begin position="140"/>
        <end position="157"/>
    </location>
</feature>
<proteinExistence type="inferred from homology"/>
<feature type="transmembrane region" description="Helical" evidence="2">
    <location>
        <begin position="96"/>
        <end position="119"/>
    </location>
</feature>
<keyword evidence="2" id="KW-0812">Transmembrane</keyword>
<sequence length="415" mass="47279">MIKNSTLFFYGILGVPIAFLGFPLYIYLPPFYVEHIGLNIGFVGVILLVARLIDMVADPFIGRFCDIYSSKIKIILISSLFLVISLFFLVKPISNSYLYLFVFSIITYISYSFVLIPYLSLNAILGKNELDNTKLAFSREIFIILGVLISLLLPYIFLVSNDSKKSLELLLSFVLIIFPIALILFYNKLKSLKIKSENIVHNNFLKSLKTLFKNHPNQKKLFFAFLFNNLANALPATLFLFFVKYILVLEEHTGLFLIIYFLSAIFAFPIWIKISKSISKKSTWILSIVIAIGAFIFVPFLNEGDFLFFSIICIVTGACLGADMAIPSSIQADVASFIKKQEDLTSVLFGFWAMITKLSLAFALAISFITLEFTSFDKQNINEYSVFAIIFLYSTLPIIFKIFAIFFLNRYEMTK</sequence>
<feature type="transmembrane region" description="Helical" evidence="2">
    <location>
        <begin position="307"/>
        <end position="326"/>
    </location>
</feature>
<accession>A0A2S9SPM9</accession>
<gene>
    <name evidence="3" type="ORF">CJ671_08685</name>
</gene>
<dbReference type="EMBL" id="NXGH01000027">
    <property type="protein sequence ID" value="PRM88540.1"/>
    <property type="molecule type" value="Genomic_DNA"/>
</dbReference>
<evidence type="ECO:0000313" key="4">
    <source>
        <dbReference type="Proteomes" id="UP000238649"/>
    </source>
</evidence>
<feature type="transmembrane region" description="Helical" evidence="2">
    <location>
        <begin position="7"/>
        <end position="26"/>
    </location>
</feature>
<dbReference type="GO" id="GO:0015293">
    <property type="term" value="F:symporter activity"/>
    <property type="evidence" value="ECO:0007669"/>
    <property type="project" value="InterPro"/>
</dbReference>
<dbReference type="GO" id="GO:0005886">
    <property type="term" value="C:plasma membrane"/>
    <property type="evidence" value="ECO:0007669"/>
    <property type="project" value="TreeGrafter"/>
</dbReference>
<organism evidence="3 4">
    <name type="scientific">Aliarcobacter cryaerophilus</name>
    <dbReference type="NCBI Taxonomy" id="28198"/>
    <lineage>
        <taxon>Bacteria</taxon>
        <taxon>Pseudomonadati</taxon>
        <taxon>Campylobacterota</taxon>
        <taxon>Epsilonproteobacteria</taxon>
        <taxon>Campylobacterales</taxon>
        <taxon>Arcobacteraceae</taxon>
        <taxon>Aliarcobacter</taxon>
    </lineage>
</organism>
<dbReference type="Pfam" id="PF13347">
    <property type="entry name" value="MFS_2"/>
    <property type="match status" value="1"/>
</dbReference>
<protein>
    <submittedName>
        <fullName evidence="3">MFS transporter</fullName>
    </submittedName>
</protein>
<dbReference type="RefSeq" id="WP_105912315.1">
    <property type="nucleotide sequence ID" value="NZ_NXGH01000027.1"/>
</dbReference>
<feature type="transmembrane region" description="Helical" evidence="2">
    <location>
        <begin position="169"/>
        <end position="186"/>
    </location>
</feature>
<dbReference type="PANTHER" id="PTHR11328">
    <property type="entry name" value="MAJOR FACILITATOR SUPERFAMILY DOMAIN-CONTAINING PROTEIN"/>
    <property type="match status" value="1"/>
</dbReference>
<dbReference type="OrthoDB" id="181905at2"/>
<dbReference type="PANTHER" id="PTHR11328:SF24">
    <property type="entry name" value="MAJOR FACILITATOR SUPERFAMILY (MFS) PROFILE DOMAIN-CONTAINING PROTEIN"/>
    <property type="match status" value="1"/>
</dbReference>
<evidence type="ECO:0000313" key="3">
    <source>
        <dbReference type="EMBL" id="PRM88540.1"/>
    </source>
</evidence>
<dbReference type="SUPFAM" id="SSF103473">
    <property type="entry name" value="MFS general substrate transporter"/>
    <property type="match status" value="1"/>
</dbReference>
<dbReference type="AlphaFoldDB" id="A0A2S9SPM9"/>
<name>A0A2S9SPM9_9BACT</name>
<feature type="transmembrane region" description="Helical" evidence="2">
    <location>
        <begin position="32"/>
        <end position="53"/>
    </location>
</feature>
<dbReference type="Proteomes" id="UP000238649">
    <property type="component" value="Unassembled WGS sequence"/>
</dbReference>
<keyword evidence="2" id="KW-1133">Transmembrane helix</keyword>
<evidence type="ECO:0000256" key="2">
    <source>
        <dbReference type="SAM" id="Phobius"/>
    </source>
</evidence>
<evidence type="ECO:0000256" key="1">
    <source>
        <dbReference type="ARBA" id="ARBA00009617"/>
    </source>
</evidence>
<dbReference type="Gene3D" id="1.20.1250.20">
    <property type="entry name" value="MFS general substrate transporter like domains"/>
    <property type="match status" value="2"/>
</dbReference>
<dbReference type="InterPro" id="IPR039672">
    <property type="entry name" value="MFS_2"/>
</dbReference>
<dbReference type="GO" id="GO:0008643">
    <property type="term" value="P:carbohydrate transport"/>
    <property type="evidence" value="ECO:0007669"/>
    <property type="project" value="InterPro"/>
</dbReference>
<feature type="transmembrane region" description="Helical" evidence="2">
    <location>
        <begin position="74"/>
        <end position="90"/>
    </location>
</feature>
<dbReference type="InterPro" id="IPR036259">
    <property type="entry name" value="MFS_trans_sf"/>
</dbReference>
<comment type="caution">
    <text evidence="3">The sequence shown here is derived from an EMBL/GenBank/DDBJ whole genome shotgun (WGS) entry which is preliminary data.</text>
</comment>
<feature type="transmembrane region" description="Helical" evidence="2">
    <location>
        <begin position="221"/>
        <end position="247"/>
    </location>
</feature>
<comment type="similarity">
    <text evidence="1">Belongs to the sodium:galactoside symporter (TC 2.A.2) family.</text>
</comment>
<reference evidence="3 4" key="1">
    <citation type="submission" date="2017-09" db="EMBL/GenBank/DDBJ databases">
        <title>Reassesment of A. cryaerophilus.</title>
        <authorList>
            <person name="Perez-Cataluna A."/>
            <person name="Collado L."/>
            <person name="Salgado O."/>
            <person name="Lefinanco V."/>
            <person name="Figueras M.J."/>
        </authorList>
    </citation>
    <scope>NUCLEOTIDE SEQUENCE [LARGE SCALE GENOMIC DNA]</scope>
    <source>
        <strain evidence="3 4">LMG 9871</strain>
    </source>
</reference>